<dbReference type="Proteomes" id="UP000542111">
    <property type="component" value="Unassembled WGS sequence"/>
</dbReference>
<sequence>MNILHIHDLTTLKQSQKNDILRLAQRNSAELMNRPVKPNHPMFGLASAWMLADLEQQITAHSGKQLDCELILISDVNSKAIAFLTFTRANDSCTACGLNYVCVDSKYRKQGLMTLMIDYLKSNYTDIALCCFPSLVGMYEKLGFLMCEAAEAQVDMRIGKLHEMKKYPKAKLLESPDVKHATELLATKYGKKKAIKINDIFDAETIQITLKVEAFVSDRKRIL</sequence>
<dbReference type="RefSeq" id="WP_076965296.1">
    <property type="nucleotide sequence ID" value="NZ_CBCRYT010000136.1"/>
</dbReference>
<proteinExistence type="predicted"/>
<reference evidence="2 3" key="1">
    <citation type="journal article" date="2020" name="Front. Microbiol.">
        <title>Genetic Organization of the aprX-lipA2 Operon Affects the Proteolytic Potential of Pseudomonas Species in Milk.</title>
        <authorList>
            <person name="Maier C."/>
            <person name="Huptas C."/>
            <person name="von Neubeck M."/>
            <person name="Scherer S."/>
            <person name="Wenning M."/>
            <person name="Lucking G."/>
        </authorList>
    </citation>
    <scope>NUCLEOTIDE SEQUENCE [LARGE SCALE GENOMIC DNA]</scope>
    <source>
        <strain evidence="2 3">G4779</strain>
    </source>
</reference>
<dbReference type="SUPFAM" id="SSF55729">
    <property type="entry name" value="Acyl-CoA N-acyltransferases (Nat)"/>
    <property type="match status" value="1"/>
</dbReference>
<dbReference type="GeneID" id="70099290"/>
<dbReference type="AlphaFoldDB" id="A0A7Y1MW60"/>
<dbReference type="Gene3D" id="3.40.630.30">
    <property type="match status" value="1"/>
</dbReference>
<protein>
    <submittedName>
        <fullName evidence="2">GNAT family N-acetyltransferase</fullName>
    </submittedName>
</protein>
<comment type="caution">
    <text evidence="2">The sequence shown here is derived from an EMBL/GenBank/DDBJ whole genome shotgun (WGS) entry which is preliminary data.</text>
</comment>
<evidence type="ECO:0000313" key="3">
    <source>
        <dbReference type="Proteomes" id="UP000542111"/>
    </source>
</evidence>
<dbReference type="CDD" id="cd04301">
    <property type="entry name" value="NAT_SF"/>
    <property type="match status" value="1"/>
</dbReference>
<gene>
    <name evidence="2" type="ORF">HBO33_30515</name>
</gene>
<evidence type="ECO:0000313" key="2">
    <source>
        <dbReference type="EMBL" id="NNA99471.1"/>
    </source>
</evidence>
<dbReference type="Pfam" id="PF00583">
    <property type="entry name" value="Acetyltransf_1"/>
    <property type="match status" value="1"/>
</dbReference>
<dbReference type="GO" id="GO:0016747">
    <property type="term" value="F:acyltransferase activity, transferring groups other than amino-acyl groups"/>
    <property type="evidence" value="ECO:0007669"/>
    <property type="project" value="InterPro"/>
</dbReference>
<accession>A0A7Y1MW60</accession>
<dbReference type="PROSITE" id="PS51186">
    <property type="entry name" value="GNAT"/>
    <property type="match status" value="1"/>
</dbReference>
<name>A0A7Y1MW60_9PSED</name>
<keyword evidence="2" id="KW-0808">Transferase</keyword>
<dbReference type="InterPro" id="IPR016181">
    <property type="entry name" value="Acyl_CoA_acyltransferase"/>
</dbReference>
<dbReference type="EMBL" id="JAAQYP010000105">
    <property type="protein sequence ID" value="NNA99471.1"/>
    <property type="molecule type" value="Genomic_DNA"/>
</dbReference>
<dbReference type="OrthoDB" id="6931262at2"/>
<dbReference type="InterPro" id="IPR000182">
    <property type="entry name" value="GNAT_dom"/>
</dbReference>
<organism evidence="2 3">
    <name type="scientific">Pseudomonas gessardii</name>
    <dbReference type="NCBI Taxonomy" id="78544"/>
    <lineage>
        <taxon>Bacteria</taxon>
        <taxon>Pseudomonadati</taxon>
        <taxon>Pseudomonadota</taxon>
        <taxon>Gammaproteobacteria</taxon>
        <taxon>Pseudomonadales</taxon>
        <taxon>Pseudomonadaceae</taxon>
        <taxon>Pseudomonas</taxon>
    </lineage>
</organism>
<evidence type="ECO:0000259" key="1">
    <source>
        <dbReference type="PROSITE" id="PS51186"/>
    </source>
</evidence>
<feature type="domain" description="N-acetyltransferase" evidence="1">
    <location>
        <begin position="31"/>
        <end position="174"/>
    </location>
</feature>